<keyword evidence="11 12" id="KW-0472">Membrane</keyword>
<dbReference type="PANTHER" id="PTHR24304:SF4">
    <property type="entry name" value="CYTOCHROME P450"/>
    <property type="match status" value="1"/>
</dbReference>
<feature type="binding site" description="axial binding residue" evidence="13">
    <location>
        <position position="390"/>
    </location>
    <ligand>
        <name>heme</name>
        <dbReference type="ChEBI" id="CHEBI:30413"/>
    </ligand>
    <ligandPart>
        <name>Fe</name>
        <dbReference type="ChEBI" id="CHEBI:18248"/>
    </ligandPart>
</feature>
<proteinExistence type="inferred from homology"/>
<evidence type="ECO:0000313" key="15">
    <source>
        <dbReference type="EMBL" id="GMI26956.1"/>
    </source>
</evidence>
<keyword evidence="16" id="KW-1185">Reference proteome</keyword>
<name>A0A9W7L3U7_9STRA</name>
<comment type="similarity">
    <text evidence="4 12">Belongs to the cytochrome P450 family.</text>
</comment>
<evidence type="ECO:0000256" key="2">
    <source>
        <dbReference type="ARBA" id="ARBA00004586"/>
    </source>
</evidence>
<accession>A0A9W7L3U7</accession>
<dbReference type="PANTHER" id="PTHR24304">
    <property type="entry name" value="CYTOCHROME P450 FAMILY 7"/>
    <property type="match status" value="1"/>
</dbReference>
<comment type="cofactor">
    <cofactor evidence="1 12 13">
        <name>heme</name>
        <dbReference type="ChEBI" id="CHEBI:30413"/>
    </cofactor>
</comment>
<dbReference type="GO" id="GO:0016705">
    <property type="term" value="F:oxidoreductase activity, acting on paired donors, with incorporation or reduction of molecular oxygen"/>
    <property type="evidence" value="ECO:0007669"/>
    <property type="project" value="InterPro"/>
</dbReference>
<dbReference type="AlphaFoldDB" id="A0A9W7L3U7"/>
<dbReference type="PIRSF" id="PIRSF000047">
    <property type="entry name" value="Cytochrome_CYPVIIA1"/>
    <property type="match status" value="1"/>
</dbReference>
<dbReference type="Proteomes" id="UP001165065">
    <property type="component" value="Unassembled WGS sequence"/>
</dbReference>
<dbReference type="InterPro" id="IPR001128">
    <property type="entry name" value="Cyt_P450"/>
</dbReference>
<dbReference type="InterPro" id="IPR050529">
    <property type="entry name" value="CYP450_sterol_14alpha_dmase"/>
</dbReference>
<dbReference type="InterPro" id="IPR036396">
    <property type="entry name" value="Cyt_P450_sf"/>
</dbReference>
<comment type="pathway">
    <text evidence="3">Lipid metabolism; bile acid biosynthesis.</text>
</comment>
<comment type="subcellular location">
    <subcellularLocation>
        <location evidence="2 12">Endoplasmic reticulum membrane</location>
    </subcellularLocation>
</comment>
<evidence type="ECO:0000256" key="4">
    <source>
        <dbReference type="ARBA" id="ARBA00010617"/>
    </source>
</evidence>
<keyword evidence="5 12" id="KW-0349">Heme</keyword>
<dbReference type="SUPFAM" id="SSF48264">
    <property type="entry name" value="Cytochrome P450"/>
    <property type="match status" value="1"/>
</dbReference>
<evidence type="ECO:0000256" key="10">
    <source>
        <dbReference type="ARBA" id="ARBA00023098"/>
    </source>
</evidence>
<keyword evidence="10" id="KW-0443">Lipid metabolism</keyword>
<feature type="binding site" evidence="14">
    <location>
        <position position="344"/>
    </location>
    <ligand>
        <name>substrate</name>
    </ligand>
</feature>
<keyword evidence="6 12" id="KW-0479">Metal-binding</keyword>
<dbReference type="GO" id="GO:0008395">
    <property type="term" value="F:steroid hydroxylase activity"/>
    <property type="evidence" value="ECO:0007669"/>
    <property type="project" value="TreeGrafter"/>
</dbReference>
<dbReference type="GO" id="GO:0005789">
    <property type="term" value="C:endoplasmic reticulum membrane"/>
    <property type="evidence" value="ECO:0007669"/>
    <property type="project" value="UniProtKB-SubCell"/>
</dbReference>
<dbReference type="GO" id="GO:0042632">
    <property type="term" value="P:cholesterol homeostasis"/>
    <property type="evidence" value="ECO:0007669"/>
    <property type="project" value="TreeGrafter"/>
</dbReference>
<evidence type="ECO:0000256" key="13">
    <source>
        <dbReference type="PIRSR" id="PIRSR000047-1"/>
    </source>
</evidence>
<reference evidence="16" key="1">
    <citation type="journal article" date="2023" name="Commun. Biol.">
        <title>Genome analysis of Parmales, the sister group of diatoms, reveals the evolutionary specialization of diatoms from phago-mixotrophs to photoautotrophs.</title>
        <authorList>
            <person name="Ban H."/>
            <person name="Sato S."/>
            <person name="Yoshikawa S."/>
            <person name="Yamada K."/>
            <person name="Nakamura Y."/>
            <person name="Ichinomiya M."/>
            <person name="Sato N."/>
            <person name="Blanc-Mathieu R."/>
            <person name="Endo H."/>
            <person name="Kuwata A."/>
            <person name="Ogata H."/>
        </authorList>
    </citation>
    <scope>NUCLEOTIDE SEQUENCE [LARGE SCALE GENOMIC DNA]</scope>
</reference>
<protein>
    <recommendedName>
        <fullName evidence="17">Cytochrome P450</fullName>
    </recommendedName>
</protein>
<gene>
    <name evidence="15" type="ORF">TrCOL_g8761</name>
</gene>
<evidence type="ECO:0000313" key="16">
    <source>
        <dbReference type="Proteomes" id="UP001165065"/>
    </source>
</evidence>
<dbReference type="GO" id="GO:0005506">
    <property type="term" value="F:iron ion binding"/>
    <property type="evidence" value="ECO:0007669"/>
    <property type="project" value="InterPro"/>
</dbReference>
<dbReference type="GO" id="GO:0006629">
    <property type="term" value="P:lipid metabolic process"/>
    <property type="evidence" value="ECO:0007669"/>
    <property type="project" value="UniProtKB-KW"/>
</dbReference>
<evidence type="ECO:0000256" key="1">
    <source>
        <dbReference type="ARBA" id="ARBA00001971"/>
    </source>
</evidence>
<keyword evidence="8" id="KW-0560">Oxidoreductase</keyword>
<feature type="binding site" evidence="14">
    <location>
        <position position="260"/>
    </location>
    <ligand>
        <name>substrate</name>
    </ligand>
</feature>
<evidence type="ECO:0000256" key="11">
    <source>
        <dbReference type="ARBA" id="ARBA00023136"/>
    </source>
</evidence>
<keyword evidence="7 12" id="KW-0256">Endoplasmic reticulum</keyword>
<evidence type="ECO:0000256" key="5">
    <source>
        <dbReference type="ARBA" id="ARBA00022617"/>
    </source>
</evidence>
<comment type="caution">
    <text evidence="15">The sequence shown here is derived from an EMBL/GenBank/DDBJ whole genome shotgun (WGS) entry which is preliminary data.</text>
</comment>
<evidence type="ECO:0000256" key="8">
    <source>
        <dbReference type="ARBA" id="ARBA00023002"/>
    </source>
</evidence>
<dbReference type="GO" id="GO:0020037">
    <property type="term" value="F:heme binding"/>
    <property type="evidence" value="ECO:0007669"/>
    <property type="project" value="InterPro"/>
</dbReference>
<sequence>MYIIYQNHRKRNEPAVVFSFIPVLGSAISFGSDPLHFLRSNTNRLGSTFCAVIAGNRTVFVNDPKDWQEILRLPKSAMNFDDIGKEVLVSSFYMDSGTADAVQFEGSKVLHGQFVKYLQGRDSIRSMTSLVRSSFSSQLSQLHLPPSSPVPLFATFSPLVFKATMTSLFGPDHPLVSDSAYTNFSTHDSIFPLLAGGAPSFLFPSSSSCSSNLRSQVLESTGLKGGLMEARRSYFTSNLGLNPRATAAAQAVIVWASSANTIPSAVWSLAMISNDPVSLARVRVELEGVEGEEGCGGADVDEMTYLDSCIHETLRLASSSLTVRKVNPLGYTLRGGTRLRGGDRVAIFPPLRHMDPLTFPNPKEWVGGRFVDDPALKSRVMPFGGGASKCPGRVFAVREVKVFVASILLQFEVTVVGGTLPDFDKTRVGLGINGIEKGKDVMCILRRRGKRE</sequence>
<organism evidence="15 16">
    <name type="scientific">Triparma columacea</name>
    <dbReference type="NCBI Taxonomy" id="722753"/>
    <lineage>
        <taxon>Eukaryota</taxon>
        <taxon>Sar</taxon>
        <taxon>Stramenopiles</taxon>
        <taxon>Ochrophyta</taxon>
        <taxon>Bolidophyceae</taxon>
        <taxon>Parmales</taxon>
        <taxon>Triparmaceae</taxon>
        <taxon>Triparma</taxon>
    </lineage>
</organism>
<dbReference type="OrthoDB" id="67904at2759"/>
<evidence type="ECO:0000256" key="6">
    <source>
        <dbReference type="ARBA" id="ARBA00022723"/>
    </source>
</evidence>
<evidence type="ECO:0000256" key="7">
    <source>
        <dbReference type="ARBA" id="ARBA00022824"/>
    </source>
</evidence>
<evidence type="ECO:0008006" key="17">
    <source>
        <dbReference type="Google" id="ProtNLM"/>
    </source>
</evidence>
<keyword evidence="9 12" id="KW-0408">Iron</keyword>
<dbReference type="EMBL" id="BRYA01000637">
    <property type="protein sequence ID" value="GMI26956.1"/>
    <property type="molecule type" value="Genomic_DNA"/>
</dbReference>
<evidence type="ECO:0000256" key="12">
    <source>
        <dbReference type="PIRNR" id="PIRNR000047"/>
    </source>
</evidence>
<dbReference type="InterPro" id="IPR024204">
    <property type="entry name" value="Cyt_P450_CYP7A1-type"/>
</dbReference>
<dbReference type="PRINTS" id="PR00465">
    <property type="entry name" value="EP450IV"/>
</dbReference>
<dbReference type="Gene3D" id="1.10.630.10">
    <property type="entry name" value="Cytochrome P450"/>
    <property type="match status" value="1"/>
</dbReference>
<evidence type="ECO:0000256" key="9">
    <source>
        <dbReference type="ARBA" id="ARBA00023004"/>
    </source>
</evidence>
<dbReference type="Pfam" id="PF00067">
    <property type="entry name" value="p450"/>
    <property type="match status" value="1"/>
</dbReference>
<evidence type="ECO:0000256" key="3">
    <source>
        <dbReference type="ARBA" id="ARBA00004860"/>
    </source>
</evidence>
<dbReference type="InterPro" id="IPR002403">
    <property type="entry name" value="Cyt_P450_E_grp-IV"/>
</dbReference>
<evidence type="ECO:0000256" key="14">
    <source>
        <dbReference type="PIRSR" id="PIRSR000047-2"/>
    </source>
</evidence>